<name>A0ABN1EH84_9PROT</name>
<keyword evidence="3" id="KW-0998">Cell outer membrane</keyword>
<evidence type="ECO:0000313" key="7">
    <source>
        <dbReference type="EMBL" id="GAA0566489.1"/>
    </source>
</evidence>
<dbReference type="NCBIfam" id="TIGR01782">
    <property type="entry name" value="TonB-Xanth-Caul"/>
    <property type="match status" value="1"/>
</dbReference>
<evidence type="ECO:0000256" key="1">
    <source>
        <dbReference type="ARBA" id="ARBA00004442"/>
    </source>
</evidence>
<evidence type="ECO:0000256" key="3">
    <source>
        <dbReference type="ARBA" id="ARBA00023237"/>
    </source>
</evidence>
<gene>
    <name evidence="7" type="ORF">GCM10008942_13670</name>
</gene>
<dbReference type="Gene3D" id="2.40.170.20">
    <property type="entry name" value="TonB-dependent receptor, beta-barrel domain"/>
    <property type="match status" value="1"/>
</dbReference>
<feature type="domain" description="TonB-dependent receptor plug" evidence="6">
    <location>
        <begin position="20"/>
        <end position="131"/>
    </location>
</feature>
<comment type="subcellular location">
    <subcellularLocation>
        <location evidence="1 4">Cell outer membrane</location>
    </subcellularLocation>
</comment>
<dbReference type="InterPro" id="IPR037066">
    <property type="entry name" value="Plug_dom_sf"/>
</dbReference>
<dbReference type="SUPFAM" id="SSF56935">
    <property type="entry name" value="Porins"/>
    <property type="match status" value="1"/>
</dbReference>
<proteinExistence type="inferred from homology"/>
<keyword evidence="7" id="KW-0675">Receptor</keyword>
<organism evidence="7 8">
    <name type="scientific">Rhizomicrobium electricum</name>
    <dbReference type="NCBI Taxonomy" id="480070"/>
    <lineage>
        <taxon>Bacteria</taxon>
        <taxon>Pseudomonadati</taxon>
        <taxon>Pseudomonadota</taxon>
        <taxon>Alphaproteobacteria</taxon>
        <taxon>Micropepsales</taxon>
        <taxon>Micropepsaceae</taxon>
        <taxon>Rhizomicrobium</taxon>
    </lineage>
</organism>
<dbReference type="PANTHER" id="PTHR40980:SF3">
    <property type="entry name" value="TONB-DEPENDENT RECEPTOR-LIKE BETA-BARREL DOMAIN-CONTAINING PROTEIN"/>
    <property type="match status" value="1"/>
</dbReference>
<dbReference type="Pfam" id="PF07715">
    <property type="entry name" value="Plug"/>
    <property type="match status" value="1"/>
</dbReference>
<dbReference type="PANTHER" id="PTHR40980">
    <property type="entry name" value="PLUG DOMAIN-CONTAINING PROTEIN"/>
    <property type="match status" value="1"/>
</dbReference>
<evidence type="ECO:0000259" key="6">
    <source>
        <dbReference type="Pfam" id="PF07715"/>
    </source>
</evidence>
<comment type="similarity">
    <text evidence="4">Belongs to the TonB-dependent receptor family.</text>
</comment>
<evidence type="ECO:0000256" key="4">
    <source>
        <dbReference type="RuleBase" id="RU003357"/>
    </source>
</evidence>
<keyword evidence="4" id="KW-0798">TonB box</keyword>
<accession>A0ABN1EH84</accession>
<comment type="caution">
    <text evidence="7">The sequence shown here is derived from an EMBL/GenBank/DDBJ whole genome shotgun (WGS) entry which is preliminary data.</text>
</comment>
<evidence type="ECO:0000259" key="5">
    <source>
        <dbReference type="Pfam" id="PF00593"/>
    </source>
</evidence>
<keyword evidence="8" id="KW-1185">Reference proteome</keyword>
<dbReference type="InterPro" id="IPR000531">
    <property type="entry name" value="Beta-barrel_TonB"/>
</dbReference>
<sequence>METVTVTGIRASLQSAQAIKQNADQVVDSITAVDIGALPDNSVAEALQRVPGVQITRTDQPNDPLRWAGYGNGVFIRGLSWVKSLVNGEEIFGAENGRTISFADISPDLMSGVDVYKNPSAKMIEGGVGGTVNLKTRKPFDFDGRKIAVSGSLDYGMVADKAGPSVNVLYSDRLNTKIGEFGALVSASYQNLINANNIGTTDPWTRNQRTGPWTNSTDNYPPFQTDQYYPRGLTKAFGMVGYRHMDWKQPRVTFDATLQWRPNDKLEVTFVGLFTKAEPQSDEHNVAWIVPVVNTQHCGTHMNGSAATETDGSCTYPLNSLSSLQAGDMTSALASMQSYGYDGNGYLNKGTIFNAQSDSTYVNYFDTRFDVRHHINKNAELTLKYQPTNNLTVVVDASYVESRATMSSMTMYYGTKSDRYMQSSNYSGHAEFYPNAPHINVKFDLTDASPQFTYDDVGRKALADQSEYLWAAAMDHYENNFAQAYVTRADATYTFNGNGLGGWLKSVDAGFRSAFKSSATRNTGWNWGRIGFATWNTLNCGRTSSYGANYVPVAECATNLGDFSTRLAGNTEYYAFPDFFGKSMPGVWEPSLNWMKQPYKVWQDLQPMFTELAKIKWPYTAANTPEAGASTAADSTWIPAIVRDGTCTGTPYLCNSVYTRGTVNTQREDTLAGYFVASFAHETFLGMELPIDGNIGVRFVNTRYDSGQGQLRMPNVTDCTTAAAGSDRAATCTFLGAQNNSTTAYPGVVNEYLNVLPSFNFRAAISDKLQLRLGYSQGLVRPDLDRMRNYTQLSYAWGAMTARDQFASSNPRTGTGSNPYLKPTYSQNYDVSLEWFFSPSGNVALALFHKTISNYVMSGIQPMSFTRNGVTQTFNVSSYVNGSKGTVEGFELSYQQFYDQLPGAWGGIGVQANYTKIYNAGGANPVAAIYNPVNGVNAYSNINGTDFTPQALGYAGDTTLPMEGMSNDSFNVALMYEKYGISGRIAYNWRSRNLVNSYPANIFQPVFQRSYGQLDASFLYTFLEHYKVGIQGANLLKQTAVLEVGPTVASKHQYQWVEGERKLSLVLRATW</sequence>
<dbReference type="Proteomes" id="UP001499951">
    <property type="component" value="Unassembled WGS sequence"/>
</dbReference>
<keyword evidence="2 4" id="KW-0472">Membrane</keyword>
<dbReference type="Gene3D" id="2.170.130.10">
    <property type="entry name" value="TonB-dependent receptor, plug domain"/>
    <property type="match status" value="1"/>
</dbReference>
<evidence type="ECO:0000256" key="2">
    <source>
        <dbReference type="ARBA" id="ARBA00023136"/>
    </source>
</evidence>
<dbReference type="RefSeq" id="WP_344469534.1">
    <property type="nucleotide sequence ID" value="NZ_BAAADD010000003.1"/>
</dbReference>
<reference evidence="7 8" key="1">
    <citation type="journal article" date="2019" name="Int. J. Syst. Evol. Microbiol.">
        <title>The Global Catalogue of Microorganisms (GCM) 10K type strain sequencing project: providing services to taxonomists for standard genome sequencing and annotation.</title>
        <authorList>
            <consortium name="The Broad Institute Genomics Platform"/>
            <consortium name="The Broad Institute Genome Sequencing Center for Infectious Disease"/>
            <person name="Wu L."/>
            <person name="Ma J."/>
        </authorList>
    </citation>
    <scope>NUCLEOTIDE SEQUENCE [LARGE SCALE GENOMIC DNA]</scope>
    <source>
        <strain evidence="7 8">JCM 15089</strain>
    </source>
</reference>
<dbReference type="EMBL" id="BAAADD010000003">
    <property type="protein sequence ID" value="GAA0566489.1"/>
    <property type="molecule type" value="Genomic_DNA"/>
</dbReference>
<feature type="domain" description="TonB-dependent receptor-like beta-barrel" evidence="5">
    <location>
        <begin position="488"/>
        <end position="1035"/>
    </location>
</feature>
<dbReference type="InterPro" id="IPR036942">
    <property type="entry name" value="Beta-barrel_TonB_sf"/>
</dbReference>
<protein>
    <submittedName>
        <fullName evidence="7">TonB-dependent receptor</fullName>
    </submittedName>
</protein>
<dbReference type="InterPro" id="IPR010104">
    <property type="entry name" value="TonB_rcpt_bac"/>
</dbReference>
<dbReference type="InterPro" id="IPR012910">
    <property type="entry name" value="Plug_dom"/>
</dbReference>
<evidence type="ECO:0000313" key="8">
    <source>
        <dbReference type="Proteomes" id="UP001499951"/>
    </source>
</evidence>
<dbReference type="Pfam" id="PF00593">
    <property type="entry name" value="TonB_dep_Rec_b-barrel"/>
    <property type="match status" value="1"/>
</dbReference>